<gene>
    <name evidence="3" type="ORF">GCM10008018_17900</name>
</gene>
<feature type="domain" description="Methyltransferase type 11" evidence="2">
    <location>
        <begin position="23"/>
        <end position="71"/>
    </location>
</feature>
<dbReference type="Proteomes" id="UP000615455">
    <property type="component" value="Unassembled WGS sequence"/>
</dbReference>
<keyword evidence="4" id="KW-1185">Reference proteome</keyword>
<organism evidence="3 4">
    <name type="scientific">Paenibacillus marchantiophytorum</name>
    <dbReference type="NCBI Taxonomy" id="1619310"/>
    <lineage>
        <taxon>Bacteria</taxon>
        <taxon>Bacillati</taxon>
        <taxon>Bacillota</taxon>
        <taxon>Bacilli</taxon>
        <taxon>Bacillales</taxon>
        <taxon>Paenibacillaceae</taxon>
        <taxon>Paenibacillus</taxon>
    </lineage>
</organism>
<reference evidence="4" key="1">
    <citation type="journal article" date="2019" name="Int. J. Syst. Evol. Microbiol.">
        <title>The Global Catalogue of Microorganisms (GCM) 10K type strain sequencing project: providing services to taxonomists for standard genome sequencing and annotation.</title>
        <authorList>
            <consortium name="The Broad Institute Genomics Platform"/>
            <consortium name="The Broad Institute Genome Sequencing Center for Infectious Disease"/>
            <person name="Wu L."/>
            <person name="Ma J."/>
        </authorList>
    </citation>
    <scope>NUCLEOTIDE SEQUENCE [LARGE SCALE GENOMIC DNA]</scope>
    <source>
        <strain evidence="4">CGMCC 1.15043</strain>
    </source>
</reference>
<sequence length="279" mass="32728">MRIELLYGKNVFPKGNIEEGESVNFVDGKYDSNRPLPLQDHSVNFTMASHCLQYVDNLQTVMEEIYRVSCHKAIVCIVAPYAHVTSHMVNPRFKQQFNEHLPRYWTTYPESVLDPDEFMLSSQANWSLMEPEDQDSPYDFRLIRIEFFYFPQYGSLYEEIELKLLRQSQLNVAYQIMYHLVVVKQPISMEELALLATGELEEPNFVINQRTSNQEREDNERLFELPFLPGRKETEHIMPTPDPPKQKSLSKKRASMKGVVKKQTPASRRPLKKRRSSLH</sequence>
<name>A0ABQ2BSH0_9BACL</name>
<protein>
    <recommendedName>
        <fullName evidence="2">Methyltransferase type 11 domain-containing protein</fullName>
    </recommendedName>
</protein>
<dbReference type="InterPro" id="IPR029063">
    <property type="entry name" value="SAM-dependent_MTases_sf"/>
</dbReference>
<dbReference type="RefSeq" id="WP_189010442.1">
    <property type="nucleotide sequence ID" value="NZ_BMHE01000006.1"/>
</dbReference>
<dbReference type="EMBL" id="BMHE01000006">
    <property type="protein sequence ID" value="GGI46599.1"/>
    <property type="molecule type" value="Genomic_DNA"/>
</dbReference>
<evidence type="ECO:0000259" key="2">
    <source>
        <dbReference type="Pfam" id="PF08241"/>
    </source>
</evidence>
<proteinExistence type="predicted"/>
<comment type="caution">
    <text evidence="3">The sequence shown here is derived from an EMBL/GenBank/DDBJ whole genome shotgun (WGS) entry which is preliminary data.</text>
</comment>
<feature type="compositionally biased region" description="Basic residues" evidence="1">
    <location>
        <begin position="269"/>
        <end position="279"/>
    </location>
</feature>
<accession>A0ABQ2BSH0</accession>
<evidence type="ECO:0000313" key="4">
    <source>
        <dbReference type="Proteomes" id="UP000615455"/>
    </source>
</evidence>
<feature type="region of interest" description="Disordered" evidence="1">
    <location>
        <begin position="232"/>
        <end position="279"/>
    </location>
</feature>
<dbReference type="Pfam" id="PF08241">
    <property type="entry name" value="Methyltransf_11"/>
    <property type="match status" value="1"/>
</dbReference>
<evidence type="ECO:0000256" key="1">
    <source>
        <dbReference type="SAM" id="MobiDB-lite"/>
    </source>
</evidence>
<evidence type="ECO:0000313" key="3">
    <source>
        <dbReference type="EMBL" id="GGI46599.1"/>
    </source>
</evidence>
<dbReference type="Gene3D" id="3.40.50.150">
    <property type="entry name" value="Vaccinia Virus protein VP39"/>
    <property type="match status" value="1"/>
</dbReference>
<dbReference type="InterPro" id="IPR013216">
    <property type="entry name" value="Methyltransf_11"/>
</dbReference>
<dbReference type="SUPFAM" id="SSF53335">
    <property type="entry name" value="S-adenosyl-L-methionine-dependent methyltransferases"/>
    <property type="match status" value="1"/>
</dbReference>